<dbReference type="GO" id="GO:0051087">
    <property type="term" value="F:protein-folding chaperone binding"/>
    <property type="evidence" value="ECO:0007669"/>
    <property type="project" value="TreeGrafter"/>
</dbReference>
<comment type="subcellular location">
    <subcellularLocation>
        <location evidence="1">Endoplasmic reticulum</location>
    </subcellularLocation>
</comment>
<dbReference type="PRINTS" id="PR00625">
    <property type="entry name" value="JDOMAIN"/>
</dbReference>
<evidence type="ECO:0000259" key="6">
    <source>
        <dbReference type="PROSITE" id="PS50076"/>
    </source>
</evidence>
<evidence type="ECO:0000256" key="1">
    <source>
        <dbReference type="ARBA" id="ARBA00004240"/>
    </source>
</evidence>
<reference evidence="7 8" key="1">
    <citation type="submission" date="2016-02" db="EMBL/GenBank/DDBJ databases">
        <title>Genome analysis of coral dinoflagellate symbionts highlights evolutionary adaptations to a symbiotic lifestyle.</title>
        <authorList>
            <person name="Aranda M."/>
            <person name="Li Y."/>
            <person name="Liew Y.J."/>
            <person name="Baumgarten S."/>
            <person name="Simakov O."/>
            <person name="Wilson M."/>
            <person name="Piel J."/>
            <person name="Ashoor H."/>
            <person name="Bougouffa S."/>
            <person name="Bajic V.B."/>
            <person name="Ryu T."/>
            <person name="Ravasi T."/>
            <person name="Bayer T."/>
            <person name="Micklem G."/>
            <person name="Kim H."/>
            <person name="Bhak J."/>
            <person name="Lajeunesse T.C."/>
            <person name="Voolstra C.R."/>
        </authorList>
    </citation>
    <scope>NUCLEOTIDE SEQUENCE [LARGE SCALE GENOMIC DNA]</scope>
    <source>
        <strain evidence="7 8">CCMP2467</strain>
    </source>
</reference>
<keyword evidence="2" id="KW-0732">Signal</keyword>
<sequence>MSAAANAIAAAAVANIRATAAEALARERQTNASAVELLQPRPAEAPAKSGHGYSFNKLSAAEQAAFMKQMSPREHIHVLKFWLASAQDLLEQLDEEERKEEASRTKPLVLHDGRAESDADVSGCVQLLLNAASIDVAQAIVFCGLPLLVQPLLRSLFFGDSLEEAIQQVEGRIGQVSPAKLLQELEDTEPSILSRGKELSEGKLAQEVLQWDGWRRQVAARLELIEKQVALSILGLGQSADSASITRAFKRRAVELHPDKGGDLEEFQLLQQMKDVLLGAKMSAIEPDADGVRAAPKPDVKETSGDSQDTDDEIDKLLGNRGAEEEGEPARSRASRKAELQANRVKLHQAVTMAWSRCGRLCSQLSTYKQASQGQPRDILASLEEFLVGLEESDDDLRFAPDGTRLGLLVVRGAECLSAAAVVDPEATVSMLMKSRHVVEIEKHERWPLLTEAVKKLPSQVDAFLVATRQLGLPGAAMAKSAAQAESRSSVLMPRESALKAEGPSTAAAAAVASEAAQTPATCQRGCVCTKGTEDASSEGEGAPRGGARRSRSAQQLSTVSCVAHARREKLLLTSGGRFQSPYALEYFGAGAEEDNEDEDCIDYGQYTLPEDTIFEEEFIRPSQARRRAYKEYVVDNSDLQAEAPGVAFRFSQQLNDRDDVRPVAQWGCIVTGEDTGDGWIQIGDRFLPKEVGGKKVLLERAPSKFRAEDRLDDLDDLDEDEVAEESDEPWKGTDDRGKRRETPEQRRQRLQQAEQLRAQDKEHEEHEQRSRELLRKHKMLLHEPAMTHYTVLGLARNATPEDIERAYKVLSSRYHPDKAVQADRATRAAMERSMVQLNEAFAVLSNPKHRWNYDRTLPPVEEKVEIVDHFRSAAQPGRDIPDGADADFDFSGEGRPFRFCRGKAARVAKICGSRDKVRIAMHQLVGKVAMELADCGGVIRHVGPMTPFSGLGECGHSNCMAHRLRYPEVRTGFRDFVVASVRDAVRTKTEWWGPEGLHYASLGCGELLFDLELLERLREEAGVQIAQICLIDIAYRQPSLPTRRALREFADWQRASAQMRRAQPCEILVFGHLADYSEASAKGGRASNCHVFVQCDTHWNGCSGDCSRLASRALCKDGLLARLAEGPDALHAELPKGVLVSPFQGDLEAPQETETMGGLEGGLDSDQSRVISIACAGGLHVGEPFFSAAWTLVEWPPEFFKTPSLQPKEHPLLSRREDLSRARRIAKDHGLSVWRVTYKPRIAVRAAPDPQAPIVDLFYAGDELLAVPGDTQGPWLRLAKASWPNPTDAPEEDAWVLHDGAAAGLGLLVEQVYAPP</sequence>
<feature type="compositionally biased region" description="Acidic residues" evidence="5">
    <location>
        <begin position="717"/>
        <end position="728"/>
    </location>
</feature>
<evidence type="ECO:0000313" key="7">
    <source>
        <dbReference type="EMBL" id="OLQ07522.1"/>
    </source>
</evidence>
<comment type="caution">
    <text evidence="7">The sequence shown here is derived from an EMBL/GenBank/DDBJ whole genome shotgun (WGS) entry which is preliminary data.</text>
</comment>
<keyword evidence="8" id="KW-1185">Reference proteome</keyword>
<evidence type="ECO:0000256" key="4">
    <source>
        <dbReference type="SAM" id="Coils"/>
    </source>
</evidence>
<dbReference type="Proteomes" id="UP000186817">
    <property type="component" value="Unassembled WGS sequence"/>
</dbReference>
<keyword evidence="3" id="KW-0256">Endoplasmic reticulum</keyword>
<dbReference type="EMBL" id="LSRX01000136">
    <property type="protein sequence ID" value="OLQ07522.1"/>
    <property type="molecule type" value="Genomic_DNA"/>
</dbReference>
<dbReference type="SMART" id="SM00271">
    <property type="entry name" value="DnaJ"/>
    <property type="match status" value="2"/>
</dbReference>
<evidence type="ECO:0000256" key="5">
    <source>
        <dbReference type="SAM" id="MobiDB-lite"/>
    </source>
</evidence>
<dbReference type="InterPro" id="IPR001623">
    <property type="entry name" value="DnaJ_domain"/>
</dbReference>
<evidence type="ECO:0000256" key="2">
    <source>
        <dbReference type="ARBA" id="ARBA00022729"/>
    </source>
</evidence>
<feature type="domain" description="J" evidence="6">
    <location>
        <begin position="229"/>
        <end position="291"/>
    </location>
</feature>
<evidence type="ECO:0000313" key="8">
    <source>
        <dbReference type="Proteomes" id="UP000186817"/>
    </source>
</evidence>
<name>A0A1Q9EJB2_SYMMI</name>
<dbReference type="SUPFAM" id="SSF46565">
    <property type="entry name" value="Chaperone J-domain"/>
    <property type="match status" value="2"/>
</dbReference>
<feature type="compositionally biased region" description="Basic and acidic residues" evidence="5">
    <location>
        <begin position="729"/>
        <end position="748"/>
    </location>
</feature>
<feature type="domain" description="J" evidence="6">
    <location>
        <begin position="788"/>
        <end position="858"/>
    </location>
</feature>
<proteinExistence type="predicted"/>
<dbReference type="Gene3D" id="1.10.287.110">
    <property type="entry name" value="DnaJ domain"/>
    <property type="match status" value="2"/>
</dbReference>
<dbReference type="CDD" id="cd06257">
    <property type="entry name" value="DnaJ"/>
    <property type="match status" value="2"/>
</dbReference>
<feature type="coiled-coil region" evidence="4">
    <location>
        <begin position="79"/>
        <end position="106"/>
    </location>
</feature>
<dbReference type="PANTHER" id="PTHR44140:SF2">
    <property type="entry name" value="LD25575P"/>
    <property type="match status" value="1"/>
</dbReference>
<dbReference type="Pfam" id="PF00226">
    <property type="entry name" value="DnaJ"/>
    <property type="match status" value="1"/>
</dbReference>
<dbReference type="InterPro" id="IPR051727">
    <property type="entry name" value="DnaJ_C3_Co-chaperones"/>
</dbReference>
<dbReference type="GO" id="GO:0051787">
    <property type="term" value="F:misfolded protein binding"/>
    <property type="evidence" value="ECO:0007669"/>
    <property type="project" value="TreeGrafter"/>
</dbReference>
<organism evidence="7 8">
    <name type="scientific">Symbiodinium microadriaticum</name>
    <name type="common">Dinoflagellate</name>
    <name type="synonym">Zooxanthella microadriatica</name>
    <dbReference type="NCBI Taxonomy" id="2951"/>
    <lineage>
        <taxon>Eukaryota</taxon>
        <taxon>Sar</taxon>
        <taxon>Alveolata</taxon>
        <taxon>Dinophyceae</taxon>
        <taxon>Suessiales</taxon>
        <taxon>Symbiodiniaceae</taxon>
        <taxon>Symbiodinium</taxon>
    </lineage>
</organism>
<feature type="region of interest" description="Disordered" evidence="5">
    <location>
        <begin position="288"/>
        <end position="314"/>
    </location>
</feature>
<keyword evidence="4" id="KW-0175">Coiled coil</keyword>
<feature type="region of interest" description="Disordered" evidence="5">
    <location>
        <begin position="531"/>
        <end position="554"/>
    </location>
</feature>
<feature type="compositionally biased region" description="Basic and acidic residues" evidence="5">
    <location>
        <begin position="758"/>
        <end position="772"/>
    </location>
</feature>
<dbReference type="InterPro" id="IPR036869">
    <property type="entry name" value="J_dom_sf"/>
</dbReference>
<dbReference type="PANTHER" id="PTHR44140">
    <property type="entry name" value="LD25575P"/>
    <property type="match status" value="1"/>
</dbReference>
<protein>
    <submittedName>
        <fullName evidence="7">Chaperone protein DnaJ</fullName>
    </submittedName>
</protein>
<dbReference type="GO" id="GO:0005783">
    <property type="term" value="C:endoplasmic reticulum"/>
    <property type="evidence" value="ECO:0007669"/>
    <property type="project" value="UniProtKB-SubCell"/>
</dbReference>
<dbReference type="GO" id="GO:0034975">
    <property type="term" value="P:protein folding in endoplasmic reticulum"/>
    <property type="evidence" value="ECO:0007669"/>
    <property type="project" value="TreeGrafter"/>
</dbReference>
<dbReference type="PROSITE" id="PS50076">
    <property type="entry name" value="DNAJ_2"/>
    <property type="match status" value="2"/>
</dbReference>
<gene>
    <name evidence="7" type="primary">dnaJ</name>
    <name evidence="7" type="ORF">AK812_SmicGene9051</name>
</gene>
<feature type="region of interest" description="Disordered" evidence="5">
    <location>
        <begin position="717"/>
        <end position="772"/>
    </location>
</feature>
<accession>A0A1Q9EJB2</accession>
<dbReference type="OrthoDB" id="427445at2759"/>
<evidence type="ECO:0000256" key="3">
    <source>
        <dbReference type="ARBA" id="ARBA00022824"/>
    </source>
</evidence>